<name>A0ABP0PF79_9DINO</name>
<dbReference type="EMBL" id="CAXAMM010035669">
    <property type="protein sequence ID" value="CAK9074681.1"/>
    <property type="molecule type" value="Genomic_DNA"/>
</dbReference>
<dbReference type="InterPro" id="IPR029000">
    <property type="entry name" value="Cyclophilin-like_dom_sf"/>
</dbReference>
<dbReference type="Gene3D" id="2.40.100.10">
    <property type="entry name" value="Cyclophilin-like"/>
    <property type="match status" value="1"/>
</dbReference>
<gene>
    <name evidence="1" type="ORF">SCF082_LOCUS36324</name>
</gene>
<evidence type="ECO:0000313" key="1">
    <source>
        <dbReference type="EMBL" id="CAK9074681.1"/>
    </source>
</evidence>
<accession>A0ABP0PF79</accession>
<reference evidence="1 2" key="1">
    <citation type="submission" date="2024-02" db="EMBL/GenBank/DDBJ databases">
        <authorList>
            <person name="Chen Y."/>
            <person name="Shah S."/>
            <person name="Dougan E. K."/>
            <person name="Thang M."/>
            <person name="Chan C."/>
        </authorList>
    </citation>
    <scope>NUCLEOTIDE SEQUENCE [LARGE SCALE GENOMIC DNA]</scope>
</reference>
<dbReference type="InterPro" id="IPR002130">
    <property type="entry name" value="Cyclophilin-type_PPIase_dom"/>
</dbReference>
<protein>
    <submittedName>
        <fullName evidence="1">Queuosine salvage protein</fullName>
    </submittedName>
</protein>
<dbReference type="Proteomes" id="UP001642464">
    <property type="component" value="Unassembled WGS sequence"/>
</dbReference>
<proteinExistence type="predicted"/>
<sequence>MTTRRNYQVKVPVPDGALPGMVLSVPVKHGSEKIQIRVPDGCGSGSLLALLQPEGSDDWELKVLEAVAPEDVSRARDAAEESRGPIQLPKLNIEEQRPVVQTVRLDTTAGVIDILIRHDWAPHGARRFMELASAGDLTDLAFYRAIQGCIVQFGLPPKRSWSPLPDDPPTGVPFLLGAVSFAAVGPNSRRSTLFICVGDMSHCLGDKPWETPIGAVEESSLDVLELIDTTYGDIIEFGGEGPDTSRIQSEGNSYLRKNFPKLSYVKSAMVTHEECEGDAQEQQQAHPGAQDQRHGINVEDAAEQATRAALEAATLASQATSLADPDQMIDAVRRAREAANAAEAAAQAAEAAHAAADRSKRATMTGRTGGPEVPRAMLPPQQMVPGGTMAQQPSRHSPGGCMISPQQLSMGQVPLLVNSGCAGWPPPASVQYGHPQAASCGRVPVNQIPTQFAACPPAARPYVQIDLT</sequence>
<keyword evidence="2" id="KW-1185">Reference proteome</keyword>
<organism evidence="1 2">
    <name type="scientific">Durusdinium trenchii</name>
    <dbReference type="NCBI Taxonomy" id="1381693"/>
    <lineage>
        <taxon>Eukaryota</taxon>
        <taxon>Sar</taxon>
        <taxon>Alveolata</taxon>
        <taxon>Dinophyceae</taxon>
        <taxon>Suessiales</taxon>
        <taxon>Symbiodiniaceae</taxon>
        <taxon>Durusdinium</taxon>
    </lineage>
</organism>
<dbReference type="Pfam" id="PF00160">
    <property type="entry name" value="Pro_isomerase"/>
    <property type="match status" value="1"/>
</dbReference>
<comment type="caution">
    <text evidence="1">The sequence shown here is derived from an EMBL/GenBank/DDBJ whole genome shotgun (WGS) entry which is preliminary data.</text>
</comment>
<dbReference type="SUPFAM" id="SSF50891">
    <property type="entry name" value="Cyclophilin-like"/>
    <property type="match status" value="1"/>
</dbReference>
<evidence type="ECO:0000313" key="2">
    <source>
        <dbReference type="Proteomes" id="UP001642464"/>
    </source>
</evidence>